<dbReference type="Gene3D" id="3.60.40.10">
    <property type="entry name" value="PPM-type phosphatase domain"/>
    <property type="match status" value="1"/>
</dbReference>
<sequence length="336" mass="37398">MGEETYVSYRADDRSYFATLKRDIRQFAELEGMDSARLANLDIVLSEMTSNLTKYAKEGEILVGVFESHEKRYLELICLDRGVGIADIERTMVDGFSTGQSMGIGLGSIKRLSDYFEIYSQKNWGTIVLSRINISVAKYPSIPGVTIKPMVIRMPGETKSGDGTFYQKVGNHLFLLVADGLGHGQLAHEAVMEAIKAFKAHSSSRAEQRIRHLHDAIKKTRGIVATIGVLHLETKKWNIAGVGNISTKFFSYLKTKSIIPYNGIIGHTIPNTINSQVVDAVEYPHLLLCSDGIRSKWEHGKLPAITRYDASIQAAAIYKDYGRQTDDMSVVIVKTF</sequence>
<evidence type="ECO:0000259" key="1">
    <source>
        <dbReference type="SMART" id="SM00331"/>
    </source>
</evidence>
<organism evidence="2 3">
    <name type="scientific">Sphingobacterium deserti</name>
    <dbReference type="NCBI Taxonomy" id="1229276"/>
    <lineage>
        <taxon>Bacteria</taxon>
        <taxon>Pseudomonadati</taxon>
        <taxon>Bacteroidota</taxon>
        <taxon>Sphingobacteriia</taxon>
        <taxon>Sphingobacteriales</taxon>
        <taxon>Sphingobacteriaceae</taxon>
        <taxon>Sphingobacterium</taxon>
    </lineage>
</organism>
<dbReference type="Pfam" id="PF07228">
    <property type="entry name" value="SpoIIE"/>
    <property type="match status" value="1"/>
</dbReference>
<dbReference type="SUPFAM" id="SSF81606">
    <property type="entry name" value="PP2C-like"/>
    <property type="match status" value="1"/>
</dbReference>
<dbReference type="InterPro" id="IPR036890">
    <property type="entry name" value="HATPase_C_sf"/>
</dbReference>
<proteinExistence type="predicted"/>
<dbReference type="OrthoDB" id="479131at2"/>
<dbReference type="eggNOG" id="COG2208">
    <property type="taxonomic scope" value="Bacteria"/>
</dbReference>
<reference evidence="3" key="1">
    <citation type="submission" date="2014-04" db="EMBL/GenBank/DDBJ databases">
        <title>Whole-Genome optical mapping and complete genome sequence of Sphingobacterium deserti sp. nov., a new spaces isolated from desert in the west of China.</title>
        <authorList>
            <person name="Teng C."/>
            <person name="Zhou Z."/>
            <person name="Li X."/>
            <person name="Chen M."/>
            <person name="Lin M."/>
            <person name="Wang L."/>
            <person name="Su S."/>
            <person name="Zhang C."/>
            <person name="Zhang W."/>
        </authorList>
    </citation>
    <scope>NUCLEOTIDE SEQUENCE [LARGE SCALE GENOMIC DNA]</scope>
    <source>
        <strain evidence="3">ACCC05744</strain>
    </source>
</reference>
<dbReference type="InterPro" id="IPR003594">
    <property type="entry name" value="HATPase_dom"/>
</dbReference>
<dbReference type="PATRIC" id="fig|1229276.3.peg.3114"/>
<accession>A0A0B8SZT7</accession>
<evidence type="ECO:0000313" key="3">
    <source>
        <dbReference type="Proteomes" id="UP000031802"/>
    </source>
</evidence>
<dbReference type="STRING" id="1229276.DI53_3012"/>
<dbReference type="EMBL" id="JJMU01000054">
    <property type="protein sequence ID" value="KGE13176.1"/>
    <property type="molecule type" value="Genomic_DNA"/>
</dbReference>
<dbReference type="InterPro" id="IPR036457">
    <property type="entry name" value="PPM-type-like_dom_sf"/>
</dbReference>
<dbReference type="eggNOG" id="COG2172">
    <property type="taxonomic scope" value="Bacteria"/>
</dbReference>
<reference evidence="2 3" key="2">
    <citation type="journal article" date="2015" name="PLoS ONE">
        <title>Whole-Genome Optical Mapping and Finished Genome Sequence of Sphingobacterium deserti sp. nov., a New Species Isolated from the Western Desert of China.</title>
        <authorList>
            <person name="Teng C."/>
            <person name="Zhou Z."/>
            <person name="Molnar I."/>
            <person name="Li X."/>
            <person name="Tang R."/>
            <person name="Chen M."/>
            <person name="Wang L."/>
            <person name="Su S."/>
            <person name="Zhang W."/>
            <person name="Lin M."/>
        </authorList>
    </citation>
    <scope>NUCLEOTIDE SEQUENCE [LARGE SCALE GENOMIC DNA]</scope>
    <source>
        <strain evidence="3">ACCC05744</strain>
    </source>
</reference>
<dbReference type="Gene3D" id="3.30.565.10">
    <property type="entry name" value="Histidine kinase-like ATPase, C-terminal domain"/>
    <property type="match status" value="1"/>
</dbReference>
<dbReference type="Pfam" id="PF13581">
    <property type="entry name" value="HATPase_c_2"/>
    <property type="match status" value="1"/>
</dbReference>
<dbReference type="PANTHER" id="PTHR35801:SF1">
    <property type="entry name" value="PHOSPHOSERINE PHOSPHATASE RSBX"/>
    <property type="match status" value="1"/>
</dbReference>
<dbReference type="PANTHER" id="PTHR35801">
    <property type="entry name" value="PHOSPHOSERINE PHOSPHATASE RSBX"/>
    <property type="match status" value="1"/>
</dbReference>
<comment type="caution">
    <text evidence="2">The sequence shown here is derived from an EMBL/GenBank/DDBJ whole genome shotgun (WGS) entry which is preliminary data.</text>
</comment>
<dbReference type="Proteomes" id="UP000031802">
    <property type="component" value="Unassembled WGS sequence"/>
</dbReference>
<dbReference type="RefSeq" id="WP_037501254.1">
    <property type="nucleotide sequence ID" value="NZ_JJMU01000054.1"/>
</dbReference>
<gene>
    <name evidence="2" type="ORF">DI53_3012</name>
</gene>
<dbReference type="SUPFAM" id="SSF55874">
    <property type="entry name" value="ATPase domain of HSP90 chaperone/DNA topoisomerase II/histidine kinase"/>
    <property type="match status" value="1"/>
</dbReference>
<dbReference type="InterPro" id="IPR001932">
    <property type="entry name" value="PPM-type_phosphatase-like_dom"/>
</dbReference>
<dbReference type="SMART" id="SM00331">
    <property type="entry name" value="PP2C_SIG"/>
    <property type="match status" value="1"/>
</dbReference>
<name>A0A0B8SZT7_9SPHI</name>
<dbReference type="InterPro" id="IPR039248">
    <property type="entry name" value="Ptase_RsbX"/>
</dbReference>
<protein>
    <submittedName>
        <fullName evidence="2">Stage II sporulation E family protein</fullName>
    </submittedName>
</protein>
<feature type="domain" description="PPM-type phosphatase" evidence="1">
    <location>
        <begin position="142"/>
        <end position="335"/>
    </location>
</feature>
<keyword evidence="3" id="KW-1185">Reference proteome</keyword>
<evidence type="ECO:0000313" key="2">
    <source>
        <dbReference type="EMBL" id="KGE13176.1"/>
    </source>
</evidence>
<dbReference type="AlphaFoldDB" id="A0A0B8SZT7"/>